<feature type="domain" description="OmpR/PhoB-type" evidence="10">
    <location>
        <begin position="126"/>
        <end position="220"/>
    </location>
</feature>
<evidence type="ECO:0000256" key="3">
    <source>
        <dbReference type="ARBA" id="ARBA00023012"/>
    </source>
</evidence>
<keyword evidence="4" id="KW-0805">Transcription regulation</keyword>
<dbReference type="PANTHER" id="PTHR48111:SF32">
    <property type="entry name" value="STAGE 0 SPORULATION PROTEIN A HOMOLOG"/>
    <property type="match status" value="1"/>
</dbReference>
<keyword evidence="2 7" id="KW-0597">Phosphoprotein</keyword>
<feature type="modified residue" description="4-aspartylphosphate" evidence="7">
    <location>
        <position position="53"/>
    </location>
</feature>
<dbReference type="Proteomes" id="UP000289856">
    <property type="component" value="Chromosome"/>
</dbReference>
<keyword evidence="3" id="KW-0902">Two-component regulatory system</keyword>
<protein>
    <submittedName>
        <fullName evidence="11">DNA-binding response regulator</fullName>
    </submittedName>
</protein>
<keyword evidence="5 8" id="KW-0238">DNA-binding</keyword>
<evidence type="ECO:0000256" key="4">
    <source>
        <dbReference type="ARBA" id="ARBA00023015"/>
    </source>
</evidence>
<organism evidence="11 12">
    <name type="scientific">Cohnella abietis</name>
    <dbReference type="NCBI Taxonomy" id="2507935"/>
    <lineage>
        <taxon>Bacteria</taxon>
        <taxon>Bacillati</taxon>
        <taxon>Bacillota</taxon>
        <taxon>Bacilli</taxon>
        <taxon>Bacillales</taxon>
        <taxon>Paenibacillaceae</taxon>
        <taxon>Cohnella</taxon>
    </lineage>
</organism>
<dbReference type="GO" id="GO:0000156">
    <property type="term" value="F:phosphorelay response regulator activity"/>
    <property type="evidence" value="ECO:0007669"/>
    <property type="project" value="TreeGrafter"/>
</dbReference>
<dbReference type="Pfam" id="PF00486">
    <property type="entry name" value="Trans_reg_C"/>
    <property type="match status" value="1"/>
</dbReference>
<evidence type="ECO:0000256" key="2">
    <source>
        <dbReference type="ARBA" id="ARBA00022553"/>
    </source>
</evidence>
<dbReference type="GO" id="GO:0006355">
    <property type="term" value="P:regulation of DNA-templated transcription"/>
    <property type="evidence" value="ECO:0007669"/>
    <property type="project" value="InterPro"/>
</dbReference>
<dbReference type="InterPro" id="IPR039420">
    <property type="entry name" value="WalR-like"/>
</dbReference>
<dbReference type="SUPFAM" id="SSF52172">
    <property type="entry name" value="CheY-like"/>
    <property type="match status" value="1"/>
</dbReference>
<dbReference type="PANTHER" id="PTHR48111">
    <property type="entry name" value="REGULATOR OF RPOS"/>
    <property type="match status" value="1"/>
</dbReference>
<evidence type="ECO:0000256" key="1">
    <source>
        <dbReference type="ARBA" id="ARBA00004496"/>
    </source>
</evidence>
<dbReference type="PROSITE" id="PS50110">
    <property type="entry name" value="RESPONSE_REGULATORY"/>
    <property type="match status" value="1"/>
</dbReference>
<reference evidence="11 12" key="1">
    <citation type="submission" date="2019-01" db="EMBL/GenBank/DDBJ databases">
        <title>Complete genome sequence of Cohnella hallensis HS21 isolated from Korean fir (Abies koreana) rhizospheric soil.</title>
        <authorList>
            <person name="Jiang L."/>
            <person name="Kang S.W."/>
            <person name="Kim S."/>
            <person name="Jung J."/>
            <person name="Kim C.Y."/>
            <person name="Kim D.H."/>
            <person name="Kim S.W."/>
            <person name="Lee J."/>
        </authorList>
    </citation>
    <scope>NUCLEOTIDE SEQUENCE [LARGE SCALE GENOMIC DNA]</scope>
    <source>
        <strain evidence="11 12">HS21</strain>
    </source>
</reference>
<dbReference type="FunFam" id="1.10.10.10:FF:000018">
    <property type="entry name" value="DNA-binding response regulator ResD"/>
    <property type="match status" value="1"/>
</dbReference>
<gene>
    <name evidence="11" type="ORF">KCTCHS21_58690</name>
</gene>
<evidence type="ECO:0000256" key="5">
    <source>
        <dbReference type="ARBA" id="ARBA00023125"/>
    </source>
</evidence>
<dbReference type="GO" id="GO:0032993">
    <property type="term" value="C:protein-DNA complex"/>
    <property type="evidence" value="ECO:0007669"/>
    <property type="project" value="TreeGrafter"/>
</dbReference>
<dbReference type="InterPro" id="IPR036388">
    <property type="entry name" value="WH-like_DNA-bd_sf"/>
</dbReference>
<dbReference type="InterPro" id="IPR001789">
    <property type="entry name" value="Sig_transdc_resp-reg_receiver"/>
</dbReference>
<dbReference type="OrthoDB" id="9790442at2"/>
<dbReference type="Gene3D" id="3.40.50.2300">
    <property type="match status" value="1"/>
</dbReference>
<dbReference type="SMART" id="SM00448">
    <property type="entry name" value="REC"/>
    <property type="match status" value="1"/>
</dbReference>
<dbReference type="Pfam" id="PF00072">
    <property type="entry name" value="Response_reg"/>
    <property type="match status" value="1"/>
</dbReference>
<evidence type="ECO:0000256" key="6">
    <source>
        <dbReference type="ARBA" id="ARBA00023163"/>
    </source>
</evidence>
<dbReference type="CDD" id="cd17574">
    <property type="entry name" value="REC_OmpR"/>
    <property type="match status" value="1"/>
</dbReference>
<dbReference type="EMBL" id="AP019400">
    <property type="protein sequence ID" value="BBI36470.1"/>
    <property type="molecule type" value="Genomic_DNA"/>
</dbReference>
<feature type="DNA-binding region" description="OmpR/PhoB-type" evidence="8">
    <location>
        <begin position="126"/>
        <end position="220"/>
    </location>
</feature>
<dbReference type="GO" id="GO:0000976">
    <property type="term" value="F:transcription cis-regulatory region binding"/>
    <property type="evidence" value="ECO:0007669"/>
    <property type="project" value="TreeGrafter"/>
</dbReference>
<dbReference type="SMART" id="SM00862">
    <property type="entry name" value="Trans_reg_C"/>
    <property type="match status" value="1"/>
</dbReference>
<dbReference type="CDD" id="cd00383">
    <property type="entry name" value="trans_reg_C"/>
    <property type="match status" value="1"/>
</dbReference>
<comment type="subcellular location">
    <subcellularLocation>
        <location evidence="1">Cytoplasm</location>
    </subcellularLocation>
</comment>
<dbReference type="Gene3D" id="1.10.10.10">
    <property type="entry name" value="Winged helix-like DNA-binding domain superfamily/Winged helix DNA-binding domain"/>
    <property type="match status" value="1"/>
</dbReference>
<dbReference type="KEGG" id="cohn:KCTCHS21_58690"/>
<evidence type="ECO:0000313" key="12">
    <source>
        <dbReference type="Proteomes" id="UP000289856"/>
    </source>
</evidence>
<evidence type="ECO:0000259" key="9">
    <source>
        <dbReference type="PROSITE" id="PS50110"/>
    </source>
</evidence>
<dbReference type="FunFam" id="3.40.50.2300:FF:000001">
    <property type="entry name" value="DNA-binding response regulator PhoB"/>
    <property type="match status" value="1"/>
</dbReference>
<name>A0A3T1DEB2_9BACL</name>
<sequence>MNEHILVMEDDAAIRQLLEQFLSSQGYIVTAASDGIEGLQLWNKNRYDMVISDVMMPGLSGTDVIRIVRQQSNVPIILLTALNEEHHQIEGFESGTDDYMTKPFSFKLLIKRVEAILRRSRPTQSGNWLEFHELRLDIDSYNAYVDDTSVELTTKEFEILKTLVTQAGKIVTREQLLDQLWGYDYFGDTRIIDTHLKNIRKKTNIPYIKTVKGVGYKLEHQ</sequence>
<dbReference type="GO" id="GO:0005829">
    <property type="term" value="C:cytosol"/>
    <property type="evidence" value="ECO:0007669"/>
    <property type="project" value="TreeGrafter"/>
</dbReference>
<evidence type="ECO:0000256" key="8">
    <source>
        <dbReference type="PROSITE-ProRule" id="PRU01091"/>
    </source>
</evidence>
<evidence type="ECO:0000259" key="10">
    <source>
        <dbReference type="PROSITE" id="PS51755"/>
    </source>
</evidence>
<feature type="domain" description="Response regulatory" evidence="9">
    <location>
        <begin position="4"/>
        <end position="117"/>
    </location>
</feature>
<dbReference type="InterPro" id="IPR011006">
    <property type="entry name" value="CheY-like_superfamily"/>
</dbReference>
<proteinExistence type="predicted"/>
<evidence type="ECO:0000313" key="11">
    <source>
        <dbReference type="EMBL" id="BBI36470.1"/>
    </source>
</evidence>
<dbReference type="Gene3D" id="6.10.250.690">
    <property type="match status" value="1"/>
</dbReference>
<dbReference type="PROSITE" id="PS51755">
    <property type="entry name" value="OMPR_PHOB"/>
    <property type="match status" value="1"/>
</dbReference>
<dbReference type="AlphaFoldDB" id="A0A3T1DEB2"/>
<keyword evidence="6" id="KW-0804">Transcription</keyword>
<dbReference type="RefSeq" id="WP_130615976.1">
    <property type="nucleotide sequence ID" value="NZ_AP019400.1"/>
</dbReference>
<keyword evidence="12" id="KW-1185">Reference proteome</keyword>
<accession>A0A3T1DEB2</accession>
<evidence type="ECO:0000256" key="7">
    <source>
        <dbReference type="PROSITE-ProRule" id="PRU00169"/>
    </source>
</evidence>
<dbReference type="InterPro" id="IPR001867">
    <property type="entry name" value="OmpR/PhoB-type_DNA-bd"/>
</dbReference>